<dbReference type="Proteomes" id="UP000199072">
    <property type="component" value="Unassembled WGS sequence"/>
</dbReference>
<reference evidence="1 2" key="1">
    <citation type="submission" date="2016-10" db="EMBL/GenBank/DDBJ databases">
        <authorList>
            <person name="de Groot N.N."/>
        </authorList>
    </citation>
    <scope>NUCLEOTIDE SEQUENCE [LARGE SCALE GENOMIC DNA]</scope>
    <source>
        <strain evidence="1 2">47C3B</strain>
    </source>
</reference>
<evidence type="ECO:0000313" key="1">
    <source>
        <dbReference type="EMBL" id="SDD96744.1"/>
    </source>
</evidence>
<proteinExistence type="predicted"/>
<organism evidence="1 2">
    <name type="scientific">Mucilaginibacter pineti</name>
    <dbReference type="NCBI Taxonomy" id="1391627"/>
    <lineage>
        <taxon>Bacteria</taxon>
        <taxon>Pseudomonadati</taxon>
        <taxon>Bacteroidota</taxon>
        <taxon>Sphingobacteriia</taxon>
        <taxon>Sphingobacteriales</taxon>
        <taxon>Sphingobacteriaceae</taxon>
        <taxon>Mucilaginibacter</taxon>
    </lineage>
</organism>
<dbReference type="STRING" id="1391627.SAMN05216464_103189"/>
<gene>
    <name evidence="1" type="ORF">SAMN05216464_103189</name>
</gene>
<sequence>MLQNRVDPFGRLIRTAEWRLAWQRGVIHNAQKEIVRLFKIKPWITCVLEFRGRHREIMRPDRWTELFFFDEATAFSAGHRPCFQCRYADHQRFKMFWLKGNPAYGFDMKTPVALIDAVLHAERITKDQSKVTYEEAINLLPEGTFVTYEQRAYLIKAGQLLLWSPAGNAAGIAIPQVDKVRVLTPRSFVNIFRAGYVSKMG</sequence>
<dbReference type="EMBL" id="FNAI01000003">
    <property type="protein sequence ID" value="SDD96744.1"/>
    <property type="molecule type" value="Genomic_DNA"/>
</dbReference>
<name>A0A1G6Z1Y3_9SPHI</name>
<keyword evidence="2" id="KW-1185">Reference proteome</keyword>
<accession>A0A1G6Z1Y3</accession>
<protein>
    <submittedName>
        <fullName evidence="1">Uncharacterized protein</fullName>
    </submittedName>
</protein>
<evidence type="ECO:0000313" key="2">
    <source>
        <dbReference type="Proteomes" id="UP000199072"/>
    </source>
</evidence>
<dbReference type="OrthoDB" id="9783680at2"/>
<dbReference type="RefSeq" id="WP_091147991.1">
    <property type="nucleotide sequence ID" value="NZ_FNAI01000003.1"/>
</dbReference>
<dbReference type="AlphaFoldDB" id="A0A1G6Z1Y3"/>